<dbReference type="PANTHER" id="PTHR46577:SF1">
    <property type="entry name" value="HTH-TYPE TRANSCRIPTIONAL REGULATORY PROTEIN GABR"/>
    <property type="match status" value="1"/>
</dbReference>
<dbReference type="Pfam" id="PF00392">
    <property type="entry name" value="GntR"/>
    <property type="match status" value="1"/>
</dbReference>
<comment type="similarity">
    <text evidence="1">In the C-terminal section; belongs to the class-I pyridoxal-phosphate-dependent aminotransferase family.</text>
</comment>
<evidence type="ECO:0000259" key="7">
    <source>
        <dbReference type="PROSITE" id="PS50949"/>
    </source>
</evidence>
<keyword evidence="9" id="KW-1185">Reference proteome</keyword>
<evidence type="ECO:0000256" key="5">
    <source>
        <dbReference type="ARBA" id="ARBA00023163"/>
    </source>
</evidence>
<evidence type="ECO:0000313" key="9">
    <source>
        <dbReference type="Proteomes" id="UP000598174"/>
    </source>
</evidence>
<dbReference type="InterPro" id="IPR036388">
    <property type="entry name" value="WH-like_DNA-bd_sf"/>
</dbReference>
<accession>A0A919JF91</accession>
<evidence type="ECO:0000256" key="2">
    <source>
        <dbReference type="ARBA" id="ARBA00022898"/>
    </source>
</evidence>
<evidence type="ECO:0000313" key="8">
    <source>
        <dbReference type="EMBL" id="GIE16116.1"/>
    </source>
</evidence>
<dbReference type="GO" id="GO:0003700">
    <property type="term" value="F:DNA-binding transcription factor activity"/>
    <property type="evidence" value="ECO:0007669"/>
    <property type="project" value="InterPro"/>
</dbReference>
<dbReference type="SUPFAM" id="SSF46785">
    <property type="entry name" value="Winged helix' DNA-binding domain"/>
    <property type="match status" value="1"/>
</dbReference>
<dbReference type="AlphaFoldDB" id="A0A919JF91"/>
<dbReference type="InterPro" id="IPR015424">
    <property type="entry name" value="PyrdxlP-dep_Trfase"/>
</dbReference>
<dbReference type="GO" id="GO:0003677">
    <property type="term" value="F:DNA binding"/>
    <property type="evidence" value="ECO:0007669"/>
    <property type="project" value="UniProtKB-KW"/>
</dbReference>
<dbReference type="Gene3D" id="1.10.10.10">
    <property type="entry name" value="Winged helix-like DNA-binding domain superfamily/Winged helix DNA-binding domain"/>
    <property type="match status" value="1"/>
</dbReference>
<dbReference type="SMART" id="SM00345">
    <property type="entry name" value="HTH_GNTR"/>
    <property type="match status" value="1"/>
</dbReference>
<dbReference type="CDD" id="cd07377">
    <property type="entry name" value="WHTH_GntR"/>
    <property type="match status" value="1"/>
</dbReference>
<protein>
    <submittedName>
        <fullName evidence="8">GntR family transcriptional regulator</fullName>
    </submittedName>
</protein>
<gene>
    <name evidence="8" type="ORF">Afe05nite_79560</name>
</gene>
<dbReference type="EMBL" id="BOMM01000078">
    <property type="protein sequence ID" value="GIE16116.1"/>
    <property type="molecule type" value="Genomic_DNA"/>
</dbReference>
<organism evidence="8 9">
    <name type="scientific">Paractinoplanes ferrugineus</name>
    <dbReference type="NCBI Taxonomy" id="113564"/>
    <lineage>
        <taxon>Bacteria</taxon>
        <taxon>Bacillati</taxon>
        <taxon>Actinomycetota</taxon>
        <taxon>Actinomycetes</taxon>
        <taxon>Micromonosporales</taxon>
        <taxon>Micromonosporaceae</taxon>
        <taxon>Paractinoplanes</taxon>
    </lineage>
</organism>
<keyword evidence="3" id="KW-0805">Transcription regulation</keyword>
<dbReference type="InterPro" id="IPR015421">
    <property type="entry name" value="PyrdxlP-dep_Trfase_major"/>
</dbReference>
<dbReference type="GO" id="GO:0030170">
    <property type="term" value="F:pyridoxal phosphate binding"/>
    <property type="evidence" value="ECO:0007669"/>
    <property type="project" value="InterPro"/>
</dbReference>
<dbReference type="Pfam" id="PF00155">
    <property type="entry name" value="Aminotran_1_2"/>
    <property type="match status" value="1"/>
</dbReference>
<name>A0A919JF91_9ACTN</name>
<dbReference type="CDD" id="cd00609">
    <property type="entry name" value="AAT_like"/>
    <property type="match status" value="1"/>
</dbReference>
<sequence>MRAEQAPVKGLTSWLTAGLRDAVTSGRLARGARLPATRVLAADLRISRGVVVQAYQRLIDEGLATGRTGAGTTVLGNGPGTEPPSDRRRALRDLRLPLPPAENIDLDLSPGVPDLSAFPRTQWLRAERAVLDGITAADLGYGDPGGTPRLRAELAGWLRRARGIRAEADDLIVVGGVAQALALLAQTLRADGVTAVAVEDPGSRGARDQMTHWGVRAEGVPVDDEGILVDRITQEAALLTPAHQFPTGVVLSAARRRALLAWDGLIIEDDYDAEHRYDRAPVAALQGSAPEQVAYSGSVSKSLAPGMRLGWLIAPRRMQPALLEAKHDSDLGNPAIPQLVLAHLLASGDYERHLRTVRRRQRRRRDALLAGLREHLPSARVTGIAAGLHLLAMLPPELSDTDFADRAAEAGVLVHPLSWHRRHPGPPGLVIGYAAHSPDRLTEAARRLGSLSTADGPPA</sequence>
<proteinExistence type="inferred from homology"/>
<keyword evidence="5" id="KW-0804">Transcription</keyword>
<keyword evidence="2" id="KW-0663">Pyridoxal phosphate</keyword>
<dbReference type="PANTHER" id="PTHR46577">
    <property type="entry name" value="HTH-TYPE TRANSCRIPTIONAL REGULATORY PROTEIN GABR"/>
    <property type="match status" value="1"/>
</dbReference>
<feature type="region of interest" description="Disordered" evidence="6">
    <location>
        <begin position="68"/>
        <end position="87"/>
    </location>
</feature>
<evidence type="ECO:0000256" key="3">
    <source>
        <dbReference type="ARBA" id="ARBA00023015"/>
    </source>
</evidence>
<evidence type="ECO:0000256" key="6">
    <source>
        <dbReference type="SAM" id="MobiDB-lite"/>
    </source>
</evidence>
<dbReference type="Gene3D" id="3.40.640.10">
    <property type="entry name" value="Type I PLP-dependent aspartate aminotransferase-like (Major domain)"/>
    <property type="match status" value="1"/>
</dbReference>
<evidence type="ECO:0000256" key="4">
    <source>
        <dbReference type="ARBA" id="ARBA00023125"/>
    </source>
</evidence>
<dbReference type="Proteomes" id="UP000598174">
    <property type="component" value="Unassembled WGS sequence"/>
</dbReference>
<dbReference type="PROSITE" id="PS50949">
    <property type="entry name" value="HTH_GNTR"/>
    <property type="match status" value="1"/>
</dbReference>
<dbReference type="InterPro" id="IPR036390">
    <property type="entry name" value="WH_DNA-bd_sf"/>
</dbReference>
<dbReference type="InterPro" id="IPR000524">
    <property type="entry name" value="Tscrpt_reg_HTH_GntR"/>
</dbReference>
<reference evidence="8" key="1">
    <citation type="submission" date="2021-01" db="EMBL/GenBank/DDBJ databases">
        <title>Whole genome shotgun sequence of Actinoplanes ferrugineus NBRC 15555.</title>
        <authorList>
            <person name="Komaki H."/>
            <person name="Tamura T."/>
        </authorList>
    </citation>
    <scope>NUCLEOTIDE SEQUENCE</scope>
    <source>
        <strain evidence="8">NBRC 15555</strain>
    </source>
</reference>
<dbReference type="InterPro" id="IPR004839">
    <property type="entry name" value="Aminotransferase_I/II_large"/>
</dbReference>
<evidence type="ECO:0000256" key="1">
    <source>
        <dbReference type="ARBA" id="ARBA00005384"/>
    </source>
</evidence>
<dbReference type="SUPFAM" id="SSF53383">
    <property type="entry name" value="PLP-dependent transferases"/>
    <property type="match status" value="1"/>
</dbReference>
<comment type="caution">
    <text evidence="8">The sequence shown here is derived from an EMBL/GenBank/DDBJ whole genome shotgun (WGS) entry which is preliminary data.</text>
</comment>
<dbReference type="InterPro" id="IPR051446">
    <property type="entry name" value="HTH_trans_reg/aminotransferase"/>
</dbReference>
<keyword evidence="4" id="KW-0238">DNA-binding</keyword>
<feature type="domain" description="HTH gntR-type" evidence="7">
    <location>
        <begin position="9"/>
        <end position="77"/>
    </location>
</feature>